<dbReference type="PANTHER" id="PTHR32309:SF13">
    <property type="entry name" value="FERRIC ENTEROBACTIN TRANSPORT PROTEIN FEPE"/>
    <property type="match status" value="1"/>
</dbReference>
<evidence type="ECO:0000256" key="1">
    <source>
        <dbReference type="SAM" id="Phobius"/>
    </source>
</evidence>
<dbReference type="Proteomes" id="UP000764045">
    <property type="component" value="Unassembled WGS sequence"/>
</dbReference>
<dbReference type="PANTHER" id="PTHR32309">
    <property type="entry name" value="TYROSINE-PROTEIN KINASE"/>
    <property type="match status" value="1"/>
</dbReference>
<comment type="caution">
    <text evidence="2">The sequence shown here is derived from an EMBL/GenBank/DDBJ whole genome shotgun (WGS) entry which is preliminary data.</text>
</comment>
<sequence length="363" mass="41155">MTNDKETIDLRVIIKKLFSKKRLFVKTLAWAFCLSCIWILPQPRYYTTSVTLAPEMESAPSGGSLSSLASSFGLNLGNMVSSDAIYPTLYPDVMESSNFIVGLFNVKVKNEDGDLTTDYYTYLKDHQKISIYSVPFVWLKGMLAEMFPDDDNTDGLAGKANGNGTVDQFCLTKKQNSIVDMIRKNITCSVDKKTDVITITVQDQDKLICATMADTARVKLQDFIIEYRTRKAKTDLEYYTKLTNEAKKEYEDARKKYSDFADSNTNLSLASYKSKEEDLENDMQIKYNTYTTMNTQMQMAKAKVQERTPAFTILQGSSVPHKPAGPKRMLFVFAMMFVTFVGTIIYILKDDFINQLNNKNAQG</sequence>
<evidence type="ECO:0000313" key="2">
    <source>
        <dbReference type="EMBL" id="MBM6661691.1"/>
    </source>
</evidence>
<accession>A0A939B4N7</accession>
<protein>
    <submittedName>
        <fullName evidence="2">Chain-length determining protein</fullName>
    </submittedName>
</protein>
<dbReference type="AlphaFoldDB" id="A0A939B4N7"/>
<dbReference type="EMBL" id="JACJJL010000011">
    <property type="protein sequence ID" value="MBM6661691.1"/>
    <property type="molecule type" value="Genomic_DNA"/>
</dbReference>
<gene>
    <name evidence="2" type="ORF">H6B30_08000</name>
</gene>
<keyword evidence="1" id="KW-0812">Transmembrane</keyword>
<keyword evidence="3" id="KW-1185">Reference proteome</keyword>
<dbReference type="GO" id="GO:0005886">
    <property type="term" value="C:plasma membrane"/>
    <property type="evidence" value="ECO:0007669"/>
    <property type="project" value="TreeGrafter"/>
</dbReference>
<reference evidence="2 3" key="1">
    <citation type="journal article" date="2021" name="Sci. Rep.">
        <title>The distribution of antibiotic resistance genes in chicken gut microbiota commensals.</title>
        <authorList>
            <person name="Juricova H."/>
            <person name="Matiasovicova J."/>
            <person name="Kubasova T."/>
            <person name="Cejkova D."/>
            <person name="Rychlik I."/>
        </authorList>
    </citation>
    <scope>NUCLEOTIDE SEQUENCE [LARGE SCALE GENOMIC DNA]</scope>
    <source>
        <strain evidence="2 3">An819</strain>
    </source>
</reference>
<organism evidence="2 3">
    <name type="scientific">Marseilla massiliensis</name>
    <dbReference type="NCBI Taxonomy" id="1841864"/>
    <lineage>
        <taxon>Bacteria</taxon>
        <taxon>Pseudomonadati</taxon>
        <taxon>Bacteroidota</taxon>
        <taxon>Bacteroidia</taxon>
        <taxon>Bacteroidales</taxon>
        <taxon>Prevotellaceae</taxon>
        <taxon>Marseilla</taxon>
    </lineage>
</organism>
<name>A0A939B4N7_9BACT</name>
<feature type="transmembrane region" description="Helical" evidence="1">
    <location>
        <begin position="329"/>
        <end position="348"/>
    </location>
</feature>
<proteinExistence type="predicted"/>
<dbReference type="InterPro" id="IPR050445">
    <property type="entry name" value="Bact_polysacc_biosynth/exp"/>
</dbReference>
<feature type="transmembrane region" description="Helical" evidence="1">
    <location>
        <begin position="23"/>
        <end position="40"/>
    </location>
</feature>
<evidence type="ECO:0000313" key="3">
    <source>
        <dbReference type="Proteomes" id="UP000764045"/>
    </source>
</evidence>
<dbReference type="GO" id="GO:0004713">
    <property type="term" value="F:protein tyrosine kinase activity"/>
    <property type="evidence" value="ECO:0007669"/>
    <property type="project" value="TreeGrafter"/>
</dbReference>
<dbReference type="RefSeq" id="WP_205109383.1">
    <property type="nucleotide sequence ID" value="NZ_JACJJL010000011.1"/>
</dbReference>
<keyword evidence="1" id="KW-0472">Membrane</keyword>
<keyword evidence="1" id="KW-1133">Transmembrane helix</keyword>